<dbReference type="InterPro" id="IPR001534">
    <property type="entry name" value="Transthyretin-like"/>
</dbReference>
<feature type="region of interest" description="Disordered" evidence="5">
    <location>
        <begin position="1"/>
        <end position="57"/>
    </location>
</feature>
<evidence type="ECO:0000256" key="3">
    <source>
        <dbReference type="ARBA" id="ARBA00022525"/>
    </source>
</evidence>
<keyword evidence="3" id="KW-0964">Secreted</keyword>
<dbReference type="AlphaFoldDB" id="A0A914E951"/>
<dbReference type="WBParaSite" id="ACRNAN_scaffold641.g20811.t1">
    <property type="protein sequence ID" value="ACRNAN_scaffold641.g20811.t1"/>
    <property type="gene ID" value="ACRNAN_scaffold641.g20811"/>
</dbReference>
<evidence type="ECO:0000313" key="7">
    <source>
        <dbReference type="WBParaSite" id="ACRNAN_scaffold641.g20811.t1"/>
    </source>
</evidence>
<reference evidence="7" key="1">
    <citation type="submission" date="2022-11" db="UniProtKB">
        <authorList>
            <consortium name="WormBaseParasite"/>
        </authorList>
    </citation>
    <scope>IDENTIFICATION</scope>
</reference>
<dbReference type="GO" id="GO:0005576">
    <property type="term" value="C:extracellular region"/>
    <property type="evidence" value="ECO:0007669"/>
    <property type="project" value="UniProtKB-SubCell"/>
</dbReference>
<evidence type="ECO:0000256" key="5">
    <source>
        <dbReference type="SAM" id="MobiDB-lite"/>
    </source>
</evidence>
<accession>A0A914E951</accession>
<dbReference type="Pfam" id="PF01060">
    <property type="entry name" value="TTR-52"/>
    <property type="match status" value="1"/>
</dbReference>
<keyword evidence="4" id="KW-0732">Signal</keyword>
<comment type="similarity">
    <text evidence="2">Belongs to the nematode transthyretin-like family.</text>
</comment>
<sequence>MAPGPDSMCPRHVGVTRPNWPSSKLPTPQPTIFRPKRATTYPPSLSSPLKSPPHELGDEVDMKEKTEKLGNNCVHLHANSVELWEEDGYLGDNNDLLGWVVTNQGNFSISGEDNEFGYADFFLKTYTTCGLTEQQLEEKCKRISIHKIHRGFNNRIIDDFKWILDDNFDGDTVQC</sequence>
<evidence type="ECO:0000256" key="4">
    <source>
        <dbReference type="ARBA" id="ARBA00022729"/>
    </source>
</evidence>
<comment type="subcellular location">
    <subcellularLocation>
        <location evidence="1">Secreted</location>
    </subcellularLocation>
</comment>
<dbReference type="GO" id="GO:0009986">
    <property type="term" value="C:cell surface"/>
    <property type="evidence" value="ECO:0007669"/>
    <property type="project" value="InterPro"/>
</dbReference>
<organism evidence="6 7">
    <name type="scientific">Acrobeloides nanus</name>
    <dbReference type="NCBI Taxonomy" id="290746"/>
    <lineage>
        <taxon>Eukaryota</taxon>
        <taxon>Metazoa</taxon>
        <taxon>Ecdysozoa</taxon>
        <taxon>Nematoda</taxon>
        <taxon>Chromadorea</taxon>
        <taxon>Rhabditida</taxon>
        <taxon>Tylenchina</taxon>
        <taxon>Cephalobomorpha</taxon>
        <taxon>Cephaloboidea</taxon>
        <taxon>Cephalobidae</taxon>
        <taxon>Acrobeloides</taxon>
    </lineage>
</organism>
<protein>
    <submittedName>
        <fullName evidence="7">Uncharacterized protein</fullName>
    </submittedName>
</protein>
<name>A0A914E951_9BILA</name>
<evidence type="ECO:0000256" key="2">
    <source>
        <dbReference type="ARBA" id="ARBA00010112"/>
    </source>
</evidence>
<evidence type="ECO:0000313" key="6">
    <source>
        <dbReference type="Proteomes" id="UP000887540"/>
    </source>
</evidence>
<dbReference type="Gene3D" id="2.60.40.3330">
    <property type="match status" value="1"/>
</dbReference>
<dbReference type="InterPro" id="IPR038479">
    <property type="entry name" value="Transthyretin-like_sf"/>
</dbReference>
<keyword evidence="6" id="KW-1185">Reference proteome</keyword>
<dbReference type="Proteomes" id="UP000887540">
    <property type="component" value="Unplaced"/>
</dbReference>
<evidence type="ECO:0000256" key="1">
    <source>
        <dbReference type="ARBA" id="ARBA00004613"/>
    </source>
</evidence>
<proteinExistence type="inferred from homology"/>